<reference evidence="1" key="1">
    <citation type="journal article" date="2023" name="G3 (Bethesda)">
        <title>A reference genome for the long-term kleptoplast-retaining sea slug Elysia crispata morphotype clarki.</title>
        <authorList>
            <person name="Eastman K.E."/>
            <person name="Pendleton A.L."/>
            <person name="Shaikh M.A."/>
            <person name="Suttiyut T."/>
            <person name="Ogas R."/>
            <person name="Tomko P."/>
            <person name="Gavelis G."/>
            <person name="Widhalm J.R."/>
            <person name="Wisecaver J.H."/>
        </authorList>
    </citation>
    <scope>NUCLEOTIDE SEQUENCE</scope>
    <source>
        <strain evidence="1">ECLA1</strain>
    </source>
</reference>
<accession>A0AAE0ZQD3</accession>
<dbReference type="AlphaFoldDB" id="A0AAE0ZQD3"/>
<gene>
    <name evidence="1" type="ORF">RRG08_024116</name>
</gene>
<evidence type="ECO:0000313" key="2">
    <source>
        <dbReference type="Proteomes" id="UP001283361"/>
    </source>
</evidence>
<protein>
    <submittedName>
        <fullName evidence="1">Uncharacterized protein</fullName>
    </submittedName>
</protein>
<comment type="caution">
    <text evidence="1">The sequence shown here is derived from an EMBL/GenBank/DDBJ whole genome shotgun (WGS) entry which is preliminary data.</text>
</comment>
<dbReference type="EMBL" id="JAWDGP010003519">
    <property type="protein sequence ID" value="KAK3773649.1"/>
    <property type="molecule type" value="Genomic_DNA"/>
</dbReference>
<organism evidence="1 2">
    <name type="scientific">Elysia crispata</name>
    <name type="common">lettuce slug</name>
    <dbReference type="NCBI Taxonomy" id="231223"/>
    <lineage>
        <taxon>Eukaryota</taxon>
        <taxon>Metazoa</taxon>
        <taxon>Spiralia</taxon>
        <taxon>Lophotrochozoa</taxon>
        <taxon>Mollusca</taxon>
        <taxon>Gastropoda</taxon>
        <taxon>Heterobranchia</taxon>
        <taxon>Euthyneura</taxon>
        <taxon>Panpulmonata</taxon>
        <taxon>Sacoglossa</taxon>
        <taxon>Placobranchoidea</taxon>
        <taxon>Plakobranchidae</taxon>
        <taxon>Elysia</taxon>
    </lineage>
</organism>
<keyword evidence="2" id="KW-1185">Reference proteome</keyword>
<dbReference type="Proteomes" id="UP001283361">
    <property type="component" value="Unassembled WGS sequence"/>
</dbReference>
<sequence>MAVLQALKDVFVIKHVLLESMDSGVFTIAVINVEVQINSATTLMVIASMGVSVVFKVTYVTKYVLIESLDKNVYKTVVATVEEQINCVTTLMVTAPMDVSVVSRVTSVIKVEKSYARSLMV</sequence>
<evidence type="ECO:0000313" key="1">
    <source>
        <dbReference type="EMBL" id="KAK3773649.1"/>
    </source>
</evidence>
<proteinExistence type="predicted"/>
<name>A0AAE0ZQD3_9GAST</name>